<reference evidence="4 5" key="1">
    <citation type="journal article" date="2013" name="Genome Announc.">
        <title>The Draft Genome Sequence of Sphingomonas paucimobilis Strain HER1398 (Proteobacteria), Host to the Giant PAU Phage, Indicates That It Is a Member of the Genus Sphingobacterium (Bacteroidetes).</title>
        <authorList>
            <person name="White R.A.III."/>
            <person name="Suttle C.A."/>
        </authorList>
    </citation>
    <scope>NUCLEOTIDE SEQUENCE [LARGE SCALE GENOMIC DNA]</scope>
    <source>
        <strain evidence="4 5">HER1398</strain>
    </source>
</reference>
<accession>U2I1C5</accession>
<dbReference type="PANTHER" id="PTHR40111:SF1">
    <property type="entry name" value="CEPHALOSPORIN-C DEACETYLASE"/>
    <property type="match status" value="1"/>
</dbReference>
<keyword evidence="5" id="KW-1185">Reference proteome</keyword>
<feature type="active site" description="Charge relay system" evidence="1">
    <location>
        <position position="393"/>
    </location>
</feature>
<dbReference type="GO" id="GO:0005976">
    <property type="term" value="P:polysaccharide metabolic process"/>
    <property type="evidence" value="ECO:0007669"/>
    <property type="project" value="TreeGrafter"/>
</dbReference>
<dbReference type="InterPro" id="IPR029058">
    <property type="entry name" value="AB_hydrolase_fold"/>
</dbReference>
<proteinExistence type="predicted"/>
<protein>
    <recommendedName>
        <fullName evidence="3">Acetyl xylan esterase domain-containing protein</fullName>
    </recommendedName>
</protein>
<name>U2I1C5_9SPHI</name>
<organism evidence="4 5">
    <name type="scientific">Sphingobacterium paucimobilis HER1398</name>
    <dbReference type="NCBI Taxonomy" id="1346330"/>
    <lineage>
        <taxon>Bacteria</taxon>
        <taxon>Pseudomonadati</taxon>
        <taxon>Bacteroidota</taxon>
        <taxon>Sphingobacteriia</taxon>
        <taxon>Sphingobacteriales</taxon>
        <taxon>Sphingobacteriaceae</taxon>
        <taxon>Sphingobacterium</taxon>
    </lineage>
</organism>
<dbReference type="PANTHER" id="PTHR40111">
    <property type="entry name" value="CEPHALOSPORIN-C DEACETYLASE"/>
    <property type="match status" value="1"/>
</dbReference>
<dbReference type="PATRIC" id="fig|1346330.5.peg.256"/>
<keyword evidence="2" id="KW-0472">Membrane</keyword>
<dbReference type="OrthoDB" id="3668964at2"/>
<feature type="transmembrane region" description="Helical" evidence="2">
    <location>
        <begin position="13"/>
        <end position="32"/>
    </location>
</feature>
<feature type="active site" description="Nucleophile" evidence="1">
    <location>
        <position position="309"/>
    </location>
</feature>
<dbReference type="Pfam" id="PF05448">
    <property type="entry name" value="AXE1"/>
    <property type="match status" value="1"/>
</dbReference>
<dbReference type="Gene3D" id="3.40.50.1820">
    <property type="entry name" value="alpha/beta hydrolase"/>
    <property type="match status" value="1"/>
</dbReference>
<evidence type="ECO:0000256" key="2">
    <source>
        <dbReference type="SAM" id="Phobius"/>
    </source>
</evidence>
<keyword evidence="2" id="KW-1133">Transmembrane helix</keyword>
<dbReference type="SUPFAM" id="SSF53474">
    <property type="entry name" value="alpha/beta-Hydrolases"/>
    <property type="match status" value="1"/>
</dbReference>
<evidence type="ECO:0000256" key="1">
    <source>
        <dbReference type="PIRSR" id="PIRSR639069-1"/>
    </source>
</evidence>
<dbReference type="STRING" id="1346330.M472_21455"/>
<dbReference type="Proteomes" id="UP000016584">
    <property type="component" value="Unassembled WGS sequence"/>
</dbReference>
<dbReference type="InterPro" id="IPR008391">
    <property type="entry name" value="AXE1_dom"/>
</dbReference>
<feature type="active site" description="Charge relay system" evidence="1">
    <location>
        <position position="422"/>
    </location>
</feature>
<dbReference type="InterPro" id="IPR039069">
    <property type="entry name" value="CE7"/>
</dbReference>
<comment type="caution">
    <text evidence="4">The sequence shown here is derived from an EMBL/GenBank/DDBJ whole genome shotgun (WGS) entry which is preliminary data.</text>
</comment>
<gene>
    <name evidence="4" type="ORF">M472_21455</name>
</gene>
<dbReference type="GO" id="GO:0052689">
    <property type="term" value="F:carboxylic ester hydrolase activity"/>
    <property type="evidence" value="ECO:0007669"/>
    <property type="project" value="TreeGrafter"/>
</dbReference>
<dbReference type="RefSeq" id="WP_021068451.1">
    <property type="nucleotide sequence ID" value="NZ_ATDL01000002.1"/>
</dbReference>
<evidence type="ECO:0000313" key="5">
    <source>
        <dbReference type="Proteomes" id="UP000016584"/>
    </source>
</evidence>
<dbReference type="AlphaFoldDB" id="U2I1C5"/>
<dbReference type="EMBL" id="ATDL01000002">
    <property type="protein sequence ID" value="ERJ61325.1"/>
    <property type="molecule type" value="Genomic_DNA"/>
</dbReference>
<keyword evidence="2" id="KW-0812">Transmembrane</keyword>
<dbReference type="eggNOG" id="COG3458">
    <property type="taxonomic scope" value="Bacteria"/>
</dbReference>
<evidence type="ECO:0000259" key="3">
    <source>
        <dbReference type="Pfam" id="PF05448"/>
    </source>
</evidence>
<sequence>MCKLHYQDLLKKVILRSFLSIISILFISTIFAQTRSNQLIQVLVSPDHEDWTYQRKQDVQFKVTVLKNQVPIAGVPIRYTMGYEKEKPTDTGTLQSSKYEVILLSKKPDRPGFLRCEALVNIDGVEYKGIATAAIAPNEIKITQQAPADLMSFWDKAIKDARKITLAPKMELLPAQSTALYDVYAVSFQHYRWGSRIYGKLVVPKKSGKLPAVVQFPGAGVRNYVGYTALAEKGFITLQIGIHGLPLDQDPSVYSELLNTSLKEYWFYNLDDKDQYYYKRVYLACIRAVDFLETLPQYDPNKLIVYGHSQGGGMTLFSAAMDKRVKGYVAVYPALCDLAGYQHHRAGGWPHVGAATNPQTQKADKLETARYFDAASYANKIQVPGFFTWGYNDDTCPPTSYYSVYNSISASKEVYVAQPTGHWTYPEQLQKVEDWIINFFK</sequence>
<feature type="domain" description="Acetyl xylan esterase" evidence="3">
    <location>
        <begin position="143"/>
        <end position="432"/>
    </location>
</feature>
<evidence type="ECO:0000313" key="4">
    <source>
        <dbReference type="EMBL" id="ERJ61325.1"/>
    </source>
</evidence>